<sequence>MGACTSKDANRSPRNLAKWKVEDETPTSVDGAAATPTGADDQAVSAAHESDLALNCVAYSSFLGGDCLTAWEDGSIQRRNWRTAASDVVSVWSPHTRAVNRLVIGDQLQLIYSCSRDTTVAITPISDKPASETATVLRGHQLNVSTIAVDDAEQLLCSGGRDTQTIFWDLATSHIAAKNTTPQNVVTCSTWLPREALVAQGSEDLSVKLWDPRTPLRVPAQMLRGFVYFPLSIAAYGSDSEEDSTYLLTSSKGFNSVGCEARVWDRRTEKQVVEFQGHQQDATACCFLPRTADSRELEVESAVLPMLPVTASKDGTVKVWDAASTSPLAEAHAYGAKRMFTSMCKVDDSTLLASTFGGQVFAIMAGDLLAECALQLRASSFDFEVLLGASVTSVWQALGRHGVSLQQLGKFGFYKVQSSMQPPVFLLADRFASTYGVVWRHRPPPAPLTATTEANMSALGNDVGLGSDQTRRALDAILTFIGKKLQGGKSAGRLVLPGVGSFSLDGRALSFTFDASLLRGIMQSDHVETPPPSAIFKRSALDNMRRKTMQLDTHRTHDKGESPLLQRSISLDGVLQAQSSSKHHATSALHLHQTSKHDAAVNHRGGDHDVTDVDHLNGKKQEKEKKRHRHRHRQELDETIPVDSINTEPVSLNGRQILPRFLIPEPRIPLKVLKARRNHDQVVQAAFQREVANIEQAKRVDDDFNDMLVTRQRVVQIHDLQKRAEQSVARRELNAFLSNQIEEKRSRSRQKSASTYRDVKILPLGCEISDGTRRAEKQKLNQRLNEQVAAKAALKKDRRSLDQAESAYFISKLKMQDEIDRHEQAERKCADKEALLVEWSQQKAIRAQKKTLQTEHPLSSIVLATGRMTSRRHFALVVLLALLLAVTEWPQKCLAVDVGEAEDSASSSCPNVTTVSIYGSSSNATKTSSSSNVQITVASTCKSSVVKATTSSAGLRTLDLRSRAIAAVESLPAVNTMCVALSAEFF</sequence>
<feature type="repeat" description="WD" evidence="3">
    <location>
        <begin position="309"/>
        <end position="330"/>
    </location>
</feature>
<dbReference type="Pfam" id="PF18289">
    <property type="entry name" value="HU-CCDC81_euk_2"/>
    <property type="match status" value="1"/>
</dbReference>
<dbReference type="InterPro" id="IPR019775">
    <property type="entry name" value="WD40_repeat_CS"/>
</dbReference>
<evidence type="ECO:0000256" key="5">
    <source>
        <dbReference type="SAM" id="MobiDB-lite"/>
    </source>
</evidence>
<dbReference type="InParanoid" id="H3GH28"/>
<dbReference type="Proteomes" id="UP000005238">
    <property type="component" value="Unassembled WGS sequence"/>
</dbReference>
<evidence type="ECO:0000256" key="2">
    <source>
        <dbReference type="ARBA" id="ARBA00022737"/>
    </source>
</evidence>
<dbReference type="VEuPathDB" id="FungiDB:KRP23_486"/>
<dbReference type="EnsemblProtists" id="Phyra75192">
    <property type="protein sequence ID" value="Phyra75192"/>
    <property type="gene ID" value="Phyra75192"/>
</dbReference>
<dbReference type="VEuPathDB" id="FungiDB:KRP23_487"/>
<evidence type="ECO:0000256" key="4">
    <source>
        <dbReference type="SAM" id="Coils"/>
    </source>
</evidence>
<feature type="repeat" description="WD" evidence="3">
    <location>
        <begin position="179"/>
        <end position="211"/>
    </location>
</feature>
<dbReference type="STRING" id="164328.H3GH28"/>
<dbReference type="SMART" id="SM00320">
    <property type="entry name" value="WD40"/>
    <property type="match status" value="4"/>
</dbReference>
<keyword evidence="2" id="KW-0677">Repeat</keyword>
<name>H3GH28_PHYRM</name>
<dbReference type="EMBL" id="DS566008">
    <property type="status" value="NOT_ANNOTATED_CDS"/>
    <property type="molecule type" value="Genomic_DNA"/>
</dbReference>
<dbReference type="PROSITE" id="PS50082">
    <property type="entry name" value="WD_REPEATS_2"/>
    <property type="match status" value="3"/>
</dbReference>
<protein>
    <recommendedName>
        <fullName evidence="6">CCDC81 HU domain-containing protein</fullName>
    </recommendedName>
</protein>
<proteinExistence type="predicted"/>
<dbReference type="PROSITE" id="PS00678">
    <property type="entry name" value="WD_REPEATS_1"/>
    <property type="match status" value="1"/>
</dbReference>
<dbReference type="SUPFAM" id="SSF50978">
    <property type="entry name" value="WD40 repeat-like"/>
    <property type="match status" value="1"/>
</dbReference>
<dbReference type="InterPro" id="IPR001680">
    <property type="entry name" value="WD40_rpt"/>
</dbReference>
<dbReference type="InterPro" id="IPR036322">
    <property type="entry name" value="WD40_repeat_dom_sf"/>
</dbReference>
<dbReference type="PANTHER" id="PTHR19869:SF1">
    <property type="entry name" value="WD REPEAT-CONTAINING PROTEIN 31"/>
    <property type="match status" value="1"/>
</dbReference>
<dbReference type="VEuPathDB" id="FungiDB:KRP22_6612"/>
<feature type="region of interest" description="Disordered" evidence="5">
    <location>
        <begin position="1"/>
        <end position="40"/>
    </location>
</feature>
<dbReference type="VEuPathDB" id="FungiDB:KRP22_6611"/>
<dbReference type="PANTHER" id="PTHR19869">
    <property type="entry name" value="SPERMATID WD-REPEAT PROTEIN"/>
    <property type="match status" value="1"/>
</dbReference>
<keyword evidence="4" id="KW-0175">Coiled coil</keyword>
<dbReference type="InterPro" id="IPR040066">
    <property type="entry name" value="WDR31"/>
</dbReference>
<evidence type="ECO:0000313" key="8">
    <source>
        <dbReference type="Proteomes" id="UP000005238"/>
    </source>
</evidence>
<feature type="domain" description="CCDC81 HU" evidence="6">
    <location>
        <begin position="451"/>
        <end position="525"/>
    </location>
</feature>
<organism evidence="7 8">
    <name type="scientific">Phytophthora ramorum</name>
    <name type="common">Sudden oak death agent</name>
    <dbReference type="NCBI Taxonomy" id="164328"/>
    <lineage>
        <taxon>Eukaryota</taxon>
        <taxon>Sar</taxon>
        <taxon>Stramenopiles</taxon>
        <taxon>Oomycota</taxon>
        <taxon>Peronosporomycetes</taxon>
        <taxon>Peronosporales</taxon>
        <taxon>Peronosporaceae</taxon>
        <taxon>Phytophthora</taxon>
    </lineage>
</organism>
<dbReference type="AlphaFoldDB" id="H3GH28"/>
<evidence type="ECO:0000313" key="7">
    <source>
        <dbReference type="EnsemblProtists" id="Phyra75192"/>
    </source>
</evidence>
<dbReference type="eggNOG" id="KOG0279">
    <property type="taxonomic scope" value="Eukaryota"/>
</dbReference>
<reference evidence="8" key="1">
    <citation type="journal article" date="2006" name="Science">
        <title>Phytophthora genome sequences uncover evolutionary origins and mechanisms of pathogenesis.</title>
        <authorList>
            <person name="Tyler B.M."/>
            <person name="Tripathy S."/>
            <person name="Zhang X."/>
            <person name="Dehal P."/>
            <person name="Jiang R.H."/>
            <person name="Aerts A."/>
            <person name="Arredondo F.D."/>
            <person name="Baxter L."/>
            <person name="Bensasson D."/>
            <person name="Beynon J.L."/>
            <person name="Chapman J."/>
            <person name="Damasceno C.M."/>
            <person name="Dorrance A.E."/>
            <person name="Dou D."/>
            <person name="Dickerman A.W."/>
            <person name="Dubchak I.L."/>
            <person name="Garbelotto M."/>
            <person name="Gijzen M."/>
            <person name="Gordon S.G."/>
            <person name="Govers F."/>
            <person name="Grunwald N.J."/>
            <person name="Huang W."/>
            <person name="Ivors K.L."/>
            <person name="Jones R.W."/>
            <person name="Kamoun S."/>
            <person name="Krampis K."/>
            <person name="Lamour K.H."/>
            <person name="Lee M.K."/>
            <person name="McDonald W.H."/>
            <person name="Medina M."/>
            <person name="Meijer H.J."/>
            <person name="Nordberg E.K."/>
            <person name="Maclean D.J."/>
            <person name="Ospina-Giraldo M.D."/>
            <person name="Morris P.F."/>
            <person name="Phuntumart V."/>
            <person name="Putnam N.H."/>
            <person name="Rash S."/>
            <person name="Rose J.K."/>
            <person name="Sakihama Y."/>
            <person name="Salamov A.A."/>
            <person name="Savidor A."/>
            <person name="Scheuring C.F."/>
            <person name="Smith B.M."/>
            <person name="Sobral B.W."/>
            <person name="Terry A."/>
            <person name="Torto-Alalibo T.A."/>
            <person name="Win J."/>
            <person name="Xu Z."/>
            <person name="Zhang H."/>
            <person name="Grigoriev I.V."/>
            <person name="Rokhsar D.S."/>
            <person name="Boore J.L."/>
        </authorList>
    </citation>
    <scope>NUCLEOTIDE SEQUENCE [LARGE SCALE GENOMIC DNA]</scope>
    <source>
        <strain evidence="8">Pr102</strain>
    </source>
</reference>
<evidence type="ECO:0000256" key="1">
    <source>
        <dbReference type="ARBA" id="ARBA00022574"/>
    </source>
</evidence>
<dbReference type="VEuPathDB" id="FungiDB:KRP22_6613"/>
<dbReference type="PROSITE" id="PS50294">
    <property type="entry name" value="WD_REPEATS_REGION"/>
    <property type="match status" value="1"/>
</dbReference>
<dbReference type="InterPro" id="IPR040673">
    <property type="entry name" value="CCDC81_HU_dom_2"/>
</dbReference>
<dbReference type="InterPro" id="IPR015943">
    <property type="entry name" value="WD40/YVTN_repeat-like_dom_sf"/>
</dbReference>
<accession>H3GH28</accession>
<feature type="region of interest" description="Disordered" evidence="5">
    <location>
        <begin position="575"/>
        <end position="633"/>
    </location>
</feature>
<dbReference type="HOGENOM" id="CLU_012450_0_0_1"/>
<evidence type="ECO:0000256" key="3">
    <source>
        <dbReference type="PROSITE-ProRule" id="PRU00221"/>
    </source>
</evidence>
<dbReference type="Pfam" id="PF00400">
    <property type="entry name" value="WD40"/>
    <property type="match status" value="3"/>
</dbReference>
<feature type="coiled-coil region" evidence="4">
    <location>
        <begin position="777"/>
        <end position="842"/>
    </location>
</feature>
<keyword evidence="8" id="KW-1185">Reference proteome</keyword>
<feature type="compositionally biased region" description="Basic and acidic residues" evidence="5">
    <location>
        <begin position="595"/>
        <end position="624"/>
    </location>
</feature>
<dbReference type="Gene3D" id="2.130.10.10">
    <property type="entry name" value="YVTN repeat-like/Quinoprotein amine dehydrogenase"/>
    <property type="match status" value="2"/>
</dbReference>
<keyword evidence="1 3" id="KW-0853">WD repeat</keyword>
<feature type="compositionally biased region" description="Low complexity" evidence="5">
    <location>
        <begin position="30"/>
        <end position="40"/>
    </location>
</feature>
<reference evidence="7" key="2">
    <citation type="submission" date="2015-06" db="UniProtKB">
        <authorList>
            <consortium name="EnsemblProtists"/>
        </authorList>
    </citation>
    <scope>IDENTIFICATION</scope>
    <source>
        <strain evidence="7">Pr102</strain>
    </source>
</reference>
<feature type="repeat" description="WD" evidence="3">
    <location>
        <begin position="137"/>
        <end position="178"/>
    </location>
</feature>
<evidence type="ECO:0000259" key="6">
    <source>
        <dbReference type="Pfam" id="PF18289"/>
    </source>
</evidence>